<evidence type="ECO:0000256" key="1">
    <source>
        <dbReference type="SAM" id="MobiDB-lite"/>
    </source>
</evidence>
<gene>
    <name evidence="2" type="ORF">CVT24_006908</name>
</gene>
<evidence type="ECO:0000313" key="2">
    <source>
        <dbReference type="EMBL" id="PPQ66597.1"/>
    </source>
</evidence>
<reference evidence="2 3" key="1">
    <citation type="journal article" date="2018" name="Evol. Lett.">
        <title>Horizontal gene cluster transfer increased hallucinogenic mushroom diversity.</title>
        <authorList>
            <person name="Reynolds H.T."/>
            <person name="Vijayakumar V."/>
            <person name="Gluck-Thaler E."/>
            <person name="Korotkin H.B."/>
            <person name="Matheny P.B."/>
            <person name="Slot J.C."/>
        </authorList>
    </citation>
    <scope>NUCLEOTIDE SEQUENCE [LARGE SCALE GENOMIC DNA]</scope>
    <source>
        <strain evidence="2 3">2629</strain>
    </source>
</reference>
<evidence type="ECO:0000313" key="3">
    <source>
        <dbReference type="Proteomes" id="UP000284842"/>
    </source>
</evidence>
<dbReference type="Proteomes" id="UP000284842">
    <property type="component" value="Unassembled WGS sequence"/>
</dbReference>
<feature type="compositionally biased region" description="Basic residues" evidence="1">
    <location>
        <begin position="584"/>
        <end position="598"/>
    </location>
</feature>
<feature type="region of interest" description="Disordered" evidence="1">
    <location>
        <begin position="225"/>
        <end position="252"/>
    </location>
</feature>
<organism evidence="2 3">
    <name type="scientific">Panaeolus cyanescens</name>
    <dbReference type="NCBI Taxonomy" id="181874"/>
    <lineage>
        <taxon>Eukaryota</taxon>
        <taxon>Fungi</taxon>
        <taxon>Dikarya</taxon>
        <taxon>Basidiomycota</taxon>
        <taxon>Agaricomycotina</taxon>
        <taxon>Agaricomycetes</taxon>
        <taxon>Agaricomycetidae</taxon>
        <taxon>Agaricales</taxon>
        <taxon>Agaricineae</taxon>
        <taxon>Galeropsidaceae</taxon>
        <taxon>Panaeolus</taxon>
    </lineage>
</organism>
<keyword evidence="3" id="KW-1185">Reference proteome</keyword>
<dbReference type="OrthoDB" id="2742205at2759"/>
<accession>A0A409VK46</accession>
<sequence length="732" mass="81905">MMHRFLKVFNELPPEGQQMLIEKHLAKALDDLEKEKSDDILFATTQLQSKYSKAPNLDLRKKRQQITMLMDELARDAKLSFIKERSNRDELLTEIIHTLVTWLNDIWSVAYEHQVNFALAHTCLVFVGDAMIQLQENASLGGCKCSVLGLPIDVKIKDKNSKVIQKFHVIGPQNIDQILLWIWRDVLVSIFLSGTQRDKDKVADFLTDIESVFGITALERLLQGGKGGQKADFDDFEDWDEDDDDHYETESEDEDYFSEDFECIASGSPFCPCSFHGRHWSETVNNARLPLRQRVEARLLSIFQTSPSLEVYNSLISISLPDDDMEDRLTDIIHDIAGYTPDNLVAALEIFSSIGQIDDIAHLLSEHSDLLRPRDWHKLQLAVTLMDADSTYQTEVFDIVERELNDCLQCIFATVRSSFCHIDEETFRTELKAILKLQRSAPGRKSRIQHWVDHVVTSGNPLHPMAFAAMMMGLPMIPPGDEGDDADVFSYMDFDPNDSDLDDLREEYRPNHRSRFDGWRRIASDMVGGQKLLLRVYSKAIEIMPWLQDGDIISEMVTKLSERPNKDHVLDALGSLNSFAKSQRKAIRMAQKTSKKRQTSTTKTTTTTVINSPTVESSSAPTSADNTTNSPSPTVPPLSPMPSPPLAPPQPGPANVSAPPSGAGPSTVPNPPLSPPHNFSPTLAQMSLLASAFFGPPAEDPDSDGETTSYPPIPFEILFPPPEDAGGLDDVD</sequence>
<feature type="compositionally biased region" description="Acidic residues" evidence="1">
    <location>
        <begin position="234"/>
        <end position="252"/>
    </location>
</feature>
<feature type="compositionally biased region" description="Pro residues" evidence="1">
    <location>
        <begin position="633"/>
        <end position="652"/>
    </location>
</feature>
<dbReference type="AlphaFoldDB" id="A0A409VK46"/>
<comment type="caution">
    <text evidence="2">The sequence shown here is derived from an EMBL/GenBank/DDBJ whole genome shotgun (WGS) entry which is preliminary data.</text>
</comment>
<proteinExistence type="predicted"/>
<name>A0A409VK46_9AGAR</name>
<feature type="compositionally biased region" description="Polar residues" evidence="1">
    <location>
        <begin position="609"/>
        <end position="629"/>
    </location>
</feature>
<dbReference type="InParanoid" id="A0A409VK46"/>
<feature type="region of interest" description="Disordered" evidence="1">
    <location>
        <begin position="584"/>
        <end position="732"/>
    </location>
</feature>
<protein>
    <submittedName>
        <fullName evidence="2">Uncharacterized protein</fullName>
    </submittedName>
</protein>
<feature type="compositionally biased region" description="Low complexity" evidence="1">
    <location>
        <begin position="599"/>
        <end position="608"/>
    </location>
</feature>
<dbReference type="EMBL" id="NHTK01006039">
    <property type="protein sequence ID" value="PPQ66597.1"/>
    <property type="molecule type" value="Genomic_DNA"/>
</dbReference>
<feature type="compositionally biased region" description="Pro residues" evidence="1">
    <location>
        <begin position="711"/>
        <end position="723"/>
    </location>
</feature>